<evidence type="ECO:0000313" key="3">
    <source>
        <dbReference type="Proteomes" id="UP000620139"/>
    </source>
</evidence>
<dbReference type="PROSITE" id="PS51832">
    <property type="entry name" value="HD_GYP"/>
    <property type="match status" value="1"/>
</dbReference>
<dbReference type="InterPro" id="IPR037522">
    <property type="entry name" value="HD_GYP_dom"/>
</dbReference>
<reference evidence="2" key="1">
    <citation type="submission" date="2020-12" db="EMBL/GenBank/DDBJ databases">
        <title>The genome sequence of Inhella sp. 4Y17.</title>
        <authorList>
            <person name="Liu Y."/>
        </authorList>
    </citation>
    <scope>NUCLEOTIDE SEQUENCE</scope>
    <source>
        <strain evidence="2">4Y10</strain>
    </source>
</reference>
<feature type="domain" description="HD-GYP" evidence="1">
    <location>
        <begin position="109"/>
        <end position="307"/>
    </location>
</feature>
<dbReference type="PANTHER" id="PTHR43155">
    <property type="entry name" value="CYCLIC DI-GMP PHOSPHODIESTERASE PA4108-RELATED"/>
    <property type="match status" value="1"/>
</dbReference>
<dbReference type="Pfam" id="PF13487">
    <property type="entry name" value="HD_5"/>
    <property type="match status" value="1"/>
</dbReference>
<dbReference type="EMBL" id="JAEDAL010000001">
    <property type="protein sequence ID" value="MBH9551312.1"/>
    <property type="molecule type" value="Genomic_DNA"/>
</dbReference>
<proteinExistence type="predicted"/>
<dbReference type="RefSeq" id="WP_198098931.1">
    <property type="nucleotide sequence ID" value="NZ_JAEDAL010000001.1"/>
</dbReference>
<dbReference type="SUPFAM" id="SSF109604">
    <property type="entry name" value="HD-domain/PDEase-like"/>
    <property type="match status" value="1"/>
</dbReference>
<protein>
    <submittedName>
        <fullName evidence="2">HD domain-containing protein</fullName>
    </submittedName>
</protein>
<keyword evidence="3" id="KW-1185">Reference proteome</keyword>
<gene>
    <name evidence="2" type="ORF">I7X43_00505</name>
</gene>
<organism evidence="2 3">
    <name type="scientific">Inhella gelatinilytica</name>
    <dbReference type="NCBI Taxonomy" id="2795030"/>
    <lineage>
        <taxon>Bacteria</taxon>
        <taxon>Pseudomonadati</taxon>
        <taxon>Pseudomonadota</taxon>
        <taxon>Betaproteobacteria</taxon>
        <taxon>Burkholderiales</taxon>
        <taxon>Sphaerotilaceae</taxon>
        <taxon>Inhella</taxon>
    </lineage>
</organism>
<dbReference type="InterPro" id="IPR003607">
    <property type="entry name" value="HD/PDEase_dom"/>
</dbReference>
<evidence type="ECO:0000259" key="1">
    <source>
        <dbReference type="PROSITE" id="PS51832"/>
    </source>
</evidence>
<dbReference type="AlphaFoldDB" id="A0A931NBU9"/>
<comment type="caution">
    <text evidence="2">The sequence shown here is derived from an EMBL/GenBank/DDBJ whole genome shotgun (WGS) entry which is preliminary data.</text>
</comment>
<accession>A0A931NBU9</accession>
<name>A0A931NBU9_9BURK</name>
<dbReference type="PANTHER" id="PTHR43155:SF2">
    <property type="entry name" value="CYCLIC DI-GMP PHOSPHODIESTERASE PA4108"/>
    <property type="match status" value="1"/>
</dbReference>
<dbReference type="Gene3D" id="1.10.3210.10">
    <property type="entry name" value="Hypothetical protein af1432"/>
    <property type="match status" value="1"/>
</dbReference>
<dbReference type="Proteomes" id="UP000620139">
    <property type="component" value="Unassembled WGS sequence"/>
</dbReference>
<sequence length="434" mass="47101">MDTQPIAAEVNPHYLQHLMHSASQRDVQASEDILCGNGVKLLAKGARIDASTQARLLQHRLAKPLETCLSMGACVDADALRARAERLLADDPVLAHLCPAGAGQPLAVSLGKLPLSGPVQALITLLDDQQRLDHAVRVALLSLAQARRLLPGQVEEHRTLTLAGLLHDVGELYLDPEVVDAPDQELDAWHWRPIATHPLVGHQVLLHLEGTGPEVAARVLEHHERLDGFGYPRGIAETAFALSSQILAAAEWLATLMEAGPRALLRASAAARLVPGEFHPALLGWVHQAAQCGPAPTVGHIDGAVSLERFEHVARCLQQARTMLPQATLQQQRASTTLRTLIDLNLCRMRRLLAGFSSSGLDSLPPEMVLSTVLGASEADLHHDLVALLDEFAWRLRELEREAVLRSARLPDNEARVLQALFCQLRDAPVRAAA</sequence>
<evidence type="ECO:0000313" key="2">
    <source>
        <dbReference type="EMBL" id="MBH9551312.1"/>
    </source>
</evidence>
<dbReference type="CDD" id="cd00077">
    <property type="entry name" value="HDc"/>
    <property type="match status" value="1"/>
</dbReference>
<dbReference type="GO" id="GO:0008081">
    <property type="term" value="F:phosphoric diester hydrolase activity"/>
    <property type="evidence" value="ECO:0007669"/>
    <property type="project" value="UniProtKB-ARBA"/>
</dbReference>